<gene>
    <name evidence="1" type="ORF">PI95_013400</name>
</gene>
<proteinExistence type="predicted"/>
<reference evidence="1 2" key="1">
    <citation type="journal article" date="2015" name="Genome Announc.">
        <title>Draft Genome Sequence of Cyanobacterium Hassallia byssoidea Strain VB512170, Isolated from Monuments in India.</title>
        <authorList>
            <person name="Singh D."/>
            <person name="Chandrababunaidu M.M."/>
            <person name="Panda A."/>
            <person name="Sen D."/>
            <person name="Bhattacharyya S."/>
            <person name="Adhikary S.P."/>
            <person name="Tripathy S."/>
        </authorList>
    </citation>
    <scope>NUCLEOTIDE SEQUENCE [LARGE SCALE GENOMIC DNA]</scope>
    <source>
        <strain evidence="1 2">VB512170</strain>
    </source>
</reference>
<dbReference type="AlphaFoldDB" id="A0A846H8Z6"/>
<evidence type="ECO:0000313" key="1">
    <source>
        <dbReference type="EMBL" id="NEU73533.1"/>
    </source>
</evidence>
<organism evidence="1 2">
    <name type="scientific">Hassallia byssoidea VB512170</name>
    <dbReference type="NCBI Taxonomy" id="1304833"/>
    <lineage>
        <taxon>Bacteria</taxon>
        <taxon>Bacillati</taxon>
        <taxon>Cyanobacteriota</taxon>
        <taxon>Cyanophyceae</taxon>
        <taxon>Nostocales</taxon>
        <taxon>Tolypothrichaceae</taxon>
        <taxon>Hassallia</taxon>
    </lineage>
</organism>
<dbReference type="EMBL" id="JTCM02000025">
    <property type="protein sequence ID" value="NEU73533.1"/>
    <property type="molecule type" value="Genomic_DNA"/>
</dbReference>
<keyword evidence="2" id="KW-1185">Reference proteome</keyword>
<evidence type="ECO:0000313" key="2">
    <source>
        <dbReference type="Proteomes" id="UP000031549"/>
    </source>
</evidence>
<accession>A0A846H8Z6</accession>
<sequence>MSINLISCDKAKLKRFVTSALKIHVQVDFLVCSQYQRSLSKSIKYHKI</sequence>
<protein>
    <submittedName>
        <fullName evidence="1">Uncharacterized protein</fullName>
    </submittedName>
</protein>
<name>A0A846H8Z6_9CYAN</name>
<dbReference type="Proteomes" id="UP000031549">
    <property type="component" value="Unassembled WGS sequence"/>
</dbReference>
<comment type="caution">
    <text evidence="1">The sequence shown here is derived from an EMBL/GenBank/DDBJ whole genome shotgun (WGS) entry which is preliminary data.</text>
</comment>